<feature type="compositionally biased region" description="Pro residues" evidence="1">
    <location>
        <begin position="17"/>
        <end position="37"/>
    </location>
</feature>
<sequence>MFFLNRPNKSAFSDDVPPAPNDGDLPPPNTNQQPPPTTNTNRAPNGSVSRGIFRDANSAAGHHRKSPPISN</sequence>
<dbReference type="Proteomes" id="UP001148786">
    <property type="component" value="Unassembled WGS sequence"/>
</dbReference>
<protein>
    <submittedName>
        <fullName evidence="2">Uncharacterized protein</fullName>
    </submittedName>
</protein>
<comment type="caution">
    <text evidence="2">The sequence shown here is derived from an EMBL/GenBank/DDBJ whole genome shotgun (WGS) entry which is preliminary data.</text>
</comment>
<dbReference type="EMBL" id="JANKHO010000531">
    <property type="protein sequence ID" value="KAJ3508788.1"/>
    <property type="molecule type" value="Genomic_DNA"/>
</dbReference>
<feature type="compositionally biased region" description="Basic residues" evidence="1">
    <location>
        <begin position="61"/>
        <end position="71"/>
    </location>
</feature>
<accession>A0A9W8MWU1</accession>
<organism evidence="2 3">
    <name type="scientific">Agrocybe chaxingu</name>
    <dbReference type="NCBI Taxonomy" id="84603"/>
    <lineage>
        <taxon>Eukaryota</taxon>
        <taxon>Fungi</taxon>
        <taxon>Dikarya</taxon>
        <taxon>Basidiomycota</taxon>
        <taxon>Agaricomycotina</taxon>
        <taxon>Agaricomycetes</taxon>
        <taxon>Agaricomycetidae</taxon>
        <taxon>Agaricales</taxon>
        <taxon>Agaricineae</taxon>
        <taxon>Strophariaceae</taxon>
        <taxon>Agrocybe</taxon>
    </lineage>
</organism>
<keyword evidence="3" id="KW-1185">Reference proteome</keyword>
<dbReference type="AlphaFoldDB" id="A0A9W8MWU1"/>
<evidence type="ECO:0000313" key="2">
    <source>
        <dbReference type="EMBL" id="KAJ3508788.1"/>
    </source>
</evidence>
<gene>
    <name evidence="2" type="ORF">NLJ89_g5558</name>
</gene>
<feature type="region of interest" description="Disordered" evidence="1">
    <location>
        <begin position="1"/>
        <end position="71"/>
    </location>
</feature>
<name>A0A9W8MWU1_9AGAR</name>
<reference evidence="2" key="1">
    <citation type="submission" date="2022-07" db="EMBL/GenBank/DDBJ databases">
        <title>Genome Sequence of Agrocybe chaxingu.</title>
        <authorList>
            <person name="Buettner E."/>
        </authorList>
    </citation>
    <scope>NUCLEOTIDE SEQUENCE</scope>
    <source>
        <strain evidence="2">MP-N11</strain>
    </source>
</reference>
<evidence type="ECO:0000313" key="3">
    <source>
        <dbReference type="Proteomes" id="UP001148786"/>
    </source>
</evidence>
<evidence type="ECO:0000256" key="1">
    <source>
        <dbReference type="SAM" id="MobiDB-lite"/>
    </source>
</evidence>
<proteinExistence type="predicted"/>